<sequence length="155" mass="16644">MAAFAAGTVLLAGALLHLCVVVRRLWRDPAQAERLALALSVMAVGPAARRGTVRGMATLNAMLLSMGVFLTAVGSWELDGGAAMGPVLKTVLRVSLVGFLVLFAAHLSTIWFNFPRFLAPVHMRGDEGLVTAALRKRRKPGNSQRAAARRERGER</sequence>
<name>A0A9W6UNQ9_9ACTN</name>
<keyword evidence="2" id="KW-0812">Transmembrane</keyword>
<feature type="transmembrane region" description="Helical" evidence="2">
    <location>
        <begin position="96"/>
        <end position="114"/>
    </location>
</feature>
<proteinExistence type="predicted"/>
<dbReference type="AlphaFoldDB" id="A0A9W6UNQ9"/>
<evidence type="ECO:0000256" key="1">
    <source>
        <dbReference type="SAM" id="MobiDB-lite"/>
    </source>
</evidence>
<dbReference type="OrthoDB" id="4277393at2"/>
<evidence type="ECO:0000256" key="2">
    <source>
        <dbReference type="SAM" id="Phobius"/>
    </source>
</evidence>
<feature type="region of interest" description="Disordered" evidence="1">
    <location>
        <begin position="136"/>
        <end position="155"/>
    </location>
</feature>
<evidence type="ECO:0000313" key="3">
    <source>
        <dbReference type="EMBL" id="GLW55124.1"/>
    </source>
</evidence>
<feature type="transmembrane region" description="Helical" evidence="2">
    <location>
        <begin position="57"/>
        <end position="76"/>
    </location>
</feature>
<feature type="transmembrane region" description="Helical" evidence="2">
    <location>
        <begin position="6"/>
        <end position="26"/>
    </location>
</feature>
<reference evidence="3" key="1">
    <citation type="submission" date="2023-02" db="EMBL/GenBank/DDBJ databases">
        <title>Kitasatospora phosalacinea NBRC 14362.</title>
        <authorList>
            <person name="Ichikawa N."/>
            <person name="Sato H."/>
            <person name="Tonouchi N."/>
        </authorList>
    </citation>
    <scope>NUCLEOTIDE SEQUENCE</scope>
    <source>
        <strain evidence="3">NBRC 14362</strain>
    </source>
</reference>
<keyword evidence="2" id="KW-1133">Transmembrane helix</keyword>
<keyword evidence="2" id="KW-0472">Membrane</keyword>
<evidence type="ECO:0000313" key="4">
    <source>
        <dbReference type="Proteomes" id="UP001165143"/>
    </source>
</evidence>
<accession>A0A9W6UNQ9</accession>
<protein>
    <submittedName>
        <fullName evidence="3">Uncharacterized protein</fullName>
    </submittedName>
</protein>
<gene>
    <name evidence="3" type="ORF">Kpho01_31350</name>
</gene>
<dbReference type="RefSeq" id="WP_033256742.1">
    <property type="nucleotide sequence ID" value="NZ_BSRX01000016.1"/>
</dbReference>
<comment type="caution">
    <text evidence="3">The sequence shown here is derived from an EMBL/GenBank/DDBJ whole genome shotgun (WGS) entry which is preliminary data.</text>
</comment>
<dbReference type="EMBL" id="BSRX01000016">
    <property type="protein sequence ID" value="GLW55124.1"/>
    <property type="molecule type" value="Genomic_DNA"/>
</dbReference>
<dbReference type="Proteomes" id="UP001165143">
    <property type="component" value="Unassembled WGS sequence"/>
</dbReference>
<organism evidence="3 4">
    <name type="scientific">Kitasatospora phosalacinea</name>
    <dbReference type="NCBI Taxonomy" id="2065"/>
    <lineage>
        <taxon>Bacteria</taxon>
        <taxon>Bacillati</taxon>
        <taxon>Actinomycetota</taxon>
        <taxon>Actinomycetes</taxon>
        <taxon>Kitasatosporales</taxon>
        <taxon>Streptomycetaceae</taxon>
        <taxon>Kitasatospora</taxon>
    </lineage>
</organism>